<keyword evidence="4 7" id="KW-0812">Transmembrane</keyword>
<evidence type="ECO:0000256" key="5">
    <source>
        <dbReference type="ARBA" id="ARBA00022989"/>
    </source>
</evidence>
<dbReference type="GO" id="GO:0005886">
    <property type="term" value="C:plasma membrane"/>
    <property type="evidence" value="ECO:0007669"/>
    <property type="project" value="UniProtKB-SubCell"/>
</dbReference>
<keyword evidence="10" id="KW-1185">Reference proteome</keyword>
<dbReference type="PANTHER" id="PTHR30558:SF7">
    <property type="entry name" value="TOL-PAL SYSTEM PROTEIN TOLR"/>
    <property type="match status" value="1"/>
</dbReference>
<dbReference type="Pfam" id="PF02472">
    <property type="entry name" value="ExbD"/>
    <property type="match status" value="1"/>
</dbReference>
<dbReference type="PANTHER" id="PTHR30558">
    <property type="entry name" value="EXBD MEMBRANE COMPONENT OF PMF-DRIVEN MACROMOLECULE IMPORT SYSTEM"/>
    <property type="match status" value="1"/>
</dbReference>
<name>A0A5M4AWG7_9BACT</name>
<dbReference type="Gene3D" id="3.30.420.270">
    <property type="match status" value="1"/>
</dbReference>
<proteinExistence type="inferred from homology"/>
<evidence type="ECO:0000256" key="8">
    <source>
        <dbReference type="SAM" id="Phobius"/>
    </source>
</evidence>
<evidence type="ECO:0000256" key="7">
    <source>
        <dbReference type="RuleBase" id="RU003879"/>
    </source>
</evidence>
<dbReference type="EMBL" id="BLAX01000001">
    <property type="protein sequence ID" value="GET31787.1"/>
    <property type="molecule type" value="Genomic_DNA"/>
</dbReference>
<evidence type="ECO:0000256" key="2">
    <source>
        <dbReference type="ARBA" id="ARBA00005811"/>
    </source>
</evidence>
<evidence type="ECO:0000256" key="1">
    <source>
        <dbReference type="ARBA" id="ARBA00004162"/>
    </source>
</evidence>
<comment type="subcellular location">
    <subcellularLocation>
        <location evidence="1">Cell membrane</location>
        <topology evidence="1">Single-pass membrane protein</topology>
    </subcellularLocation>
    <subcellularLocation>
        <location evidence="7">Cell membrane</location>
        <topology evidence="7">Single-pass type II membrane protein</topology>
    </subcellularLocation>
</comment>
<gene>
    <name evidence="9" type="ORF">PbJCM13498_06500</name>
</gene>
<evidence type="ECO:0000256" key="6">
    <source>
        <dbReference type="ARBA" id="ARBA00023136"/>
    </source>
</evidence>
<keyword evidence="7" id="KW-0813">Transport</keyword>
<reference evidence="9 10" key="1">
    <citation type="submission" date="2019-10" db="EMBL/GenBank/DDBJ databases">
        <title>Prolixibacter strains distinguished by the presence of nitrate reductase genes were adept at nitrate-dependent anaerobic corrosion of metallic iron and carbon steel.</title>
        <authorList>
            <person name="Iino T."/>
            <person name="Shono N."/>
            <person name="Ito K."/>
            <person name="Nakamura R."/>
            <person name="Sueoka K."/>
            <person name="Harayama S."/>
            <person name="Ohkuma M."/>
        </authorList>
    </citation>
    <scope>NUCLEOTIDE SEQUENCE [LARGE SCALE GENOMIC DNA]</scope>
    <source>
        <strain evidence="9 10">JCM 13498</strain>
    </source>
</reference>
<evidence type="ECO:0000313" key="10">
    <source>
        <dbReference type="Proteomes" id="UP000391834"/>
    </source>
</evidence>
<dbReference type="Proteomes" id="UP000391834">
    <property type="component" value="Unassembled WGS sequence"/>
</dbReference>
<keyword evidence="3" id="KW-1003">Cell membrane</keyword>
<dbReference type="AlphaFoldDB" id="A0A5M4AWG7"/>
<keyword evidence="6 8" id="KW-0472">Membrane</keyword>
<dbReference type="GO" id="GO:0022857">
    <property type="term" value="F:transmembrane transporter activity"/>
    <property type="evidence" value="ECO:0007669"/>
    <property type="project" value="InterPro"/>
</dbReference>
<dbReference type="OrthoDB" id="9793581at2"/>
<evidence type="ECO:0000313" key="9">
    <source>
        <dbReference type="EMBL" id="GET31787.1"/>
    </source>
</evidence>
<dbReference type="RefSeq" id="WP_025863612.1">
    <property type="nucleotide sequence ID" value="NZ_BLAX01000001.1"/>
</dbReference>
<comment type="similarity">
    <text evidence="2 7">Belongs to the ExbD/TolR family.</text>
</comment>
<organism evidence="9 10">
    <name type="scientific">Prolixibacter bellariivorans</name>
    <dbReference type="NCBI Taxonomy" id="314319"/>
    <lineage>
        <taxon>Bacteria</taxon>
        <taxon>Pseudomonadati</taxon>
        <taxon>Bacteroidota</taxon>
        <taxon>Bacteroidia</taxon>
        <taxon>Marinilabiliales</taxon>
        <taxon>Prolixibacteraceae</taxon>
        <taxon>Prolixibacter</taxon>
    </lineage>
</organism>
<evidence type="ECO:0000256" key="4">
    <source>
        <dbReference type="ARBA" id="ARBA00022692"/>
    </source>
</evidence>
<accession>A0A5M4AWG7</accession>
<dbReference type="InterPro" id="IPR003400">
    <property type="entry name" value="ExbD"/>
</dbReference>
<dbReference type="GO" id="GO:0015031">
    <property type="term" value="P:protein transport"/>
    <property type="evidence" value="ECO:0007669"/>
    <property type="project" value="UniProtKB-KW"/>
</dbReference>
<sequence>MALRRRNKVNAGFSMSSMTDIVFLLLIFFMVTSTLISPNALKMLLPKSNNQTNAKPLTTISITKDLNYYVNNNGRLVKVNFSEIEPYLQETLHGKNDIYISLHAEKSVPIEQVVKVMNIAKRNHYKMILATSPEQTR</sequence>
<protein>
    <submittedName>
        <fullName evidence="9">Biopolymer transporter ExbD</fullName>
    </submittedName>
</protein>
<comment type="caution">
    <text evidence="9">The sequence shown here is derived from an EMBL/GenBank/DDBJ whole genome shotgun (WGS) entry which is preliminary data.</text>
</comment>
<keyword evidence="5 8" id="KW-1133">Transmembrane helix</keyword>
<keyword evidence="7" id="KW-0653">Protein transport</keyword>
<feature type="transmembrane region" description="Helical" evidence="8">
    <location>
        <begin position="21"/>
        <end position="41"/>
    </location>
</feature>
<evidence type="ECO:0000256" key="3">
    <source>
        <dbReference type="ARBA" id="ARBA00022475"/>
    </source>
</evidence>